<keyword evidence="3" id="KW-1185">Reference proteome</keyword>
<feature type="domain" description="Nudix hydrolase" evidence="1">
    <location>
        <begin position="18"/>
        <end position="170"/>
    </location>
</feature>
<dbReference type="Pfam" id="PF00293">
    <property type="entry name" value="NUDIX"/>
    <property type="match status" value="1"/>
</dbReference>
<dbReference type="InterPro" id="IPR015797">
    <property type="entry name" value="NUDIX_hydrolase-like_dom_sf"/>
</dbReference>
<dbReference type="Proteomes" id="UP000501802">
    <property type="component" value="Chromosome"/>
</dbReference>
<dbReference type="CDD" id="cd18873">
    <property type="entry name" value="NUDIX_NadM_like"/>
    <property type="match status" value="1"/>
</dbReference>
<dbReference type="Pfam" id="PF21906">
    <property type="entry name" value="WHD_NrtR"/>
    <property type="match status" value="1"/>
</dbReference>
<accession>A0A6G9AWG3</accession>
<dbReference type="KEGG" id="spib:G8759_30675"/>
<gene>
    <name evidence="2" type="ORF">G8759_30675</name>
</gene>
<sequence length="243" mass="27558">MNDQLIPEESRSDGAGFLPGLAIDCVIFGFHDNQLKILLLEYRNTSLFALPGGFIRAGENVNDASRRVLAERTGLHDIYLEQFYTFGDLNRHDPTPLRAIMAGKGLEPMDSHWLLGRFVTVGYYALVDFTKAVPVPDLLSDSCTWYDLAALPTLMLDHQTIVLKALDTLRADLDRKLIGFNLLPESFTMNDLQSLYETILGQSLHRSSFQRKMLSLSILERLDKQYRGGAHKAPYLYRFISEK</sequence>
<keyword evidence="2" id="KW-0378">Hydrolase</keyword>
<organism evidence="2 3">
    <name type="scientific">Spirosoma aureum</name>
    <dbReference type="NCBI Taxonomy" id="2692134"/>
    <lineage>
        <taxon>Bacteria</taxon>
        <taxon>Pseudomonadati</taxon>
        <taxon>Bacteroidota</taxon>
        <taxon>Cytophagia</taxon>
        <taxon>Cytophagales</taxon>
        <taxon>Cytophagaceae</taxon>
        <taxon>Spirosoma</taxon>
    </lineage>
</organism>
<proteinExistence type="predicted"/>
<dbReference type="Gene3D" id="1.10.10.10">
    <property type="entry name" value="Winged helix-like DNA-binding domain superfamily/Winged helix DNA-binding domain"/>
    <property type="match status" value="1"/>
</dbReference>
<dbReference type="InterPro" id="IPR054105">
    <property type="entry name" value="WHD_NrtR"/>
</dbReference>
<dbReference type="PANTHER" id="PTHR43736">
    <property type="entry name" value="ADP-RIBOSE PYROPHOSPHATASE"/>
    <property type="match status" value="1"/>
</dbReference>
<protein>
    <submittedName>
        <fullName evidence="2">NUDIX hydrolase</fullName>
    </submittedName>
</protein>
<evidence type="ECO:0000313" key="3">
    <source>
        <dbReference type="Proteomes" id="UP000501802"/>
    </source>
</evidence>
<dbReference type="EMBL" id="CP050063">
    <property type="protein sequence ID" value="QIP16698.1"/>
    <property type="molecule type" value="Genomic_DNA"/>
</dbReference>
<evidence type="ECO:0000259" key="1">
    <source>
        <dbReference type="PROSITE" id="PS51462"/>
    </source>
</evidence>
<dbReference type="SUPFAM" id="SSF46785">
    <property type="entry name" value="Winged helix' DNA-binding domain"/>
    <property type="match status" value="1"/>
</dbReference>
<dbReference type="InterPro" id="IPR036388">
    <property type="entry name" value="WH-like_DNA-bd_sf"/>
</dbReference>
<dbReference type="InterPro" id="IPR036390">
    <property type="entry name" value="WH_DNA-bd_sf"/>
</dbReference>
<dbReference type="AlphaFoldDB" id="A0A6G9AWG3"/>
<dbReference type="PROSITE" id="PS51462">
    <property type="entry name" value="NUDIX"/>
    <property type="match status" value="1"/>
</dbReference>
<dbReference type="PANTHER" id="PTHR43736:SF4">
    <property type="entry name" value="SLR1690 PROTEIN"/>
    <property type="match status" value="1"/>
</dbReference>
<dbReference type="SUPFAM" id="SSF55811">
    <property type="entry name" value="Nudix"/>
    <property type="match status" value="1"/>
</dbReference>
<dbReference type="Gene3D" id="3.90.79.10">
    <property type="entry name" value="Nucleoside Triphosphate Pyrophosphohydrolase"/>
    <property type="match status" value="1"/>
</dbReference>
<name>A0A6G9AWG3_9BACT</name>
<evidence type="ECO:0000313" key="2">
    <source>
        <dbReference type="EMBL" id="QIP16698.1"/>
    </source>
</evidence>
<dbReference type="RefSeq" id="WP_167216837.1">
    <property type="nucleotide sequence ID" value="NZ_CP050063.1"/>
</dbReference>
<dbReference type="InterPro" id="IPR000086">
    <property type="entry name" value="NUDIX_hydrolase_dom"/>
</dbReference>
<reference evidence="2 3" key="1">
    <citation type="submission" date="2020-03" db="EMBL/GenBank/DDBJ databases">
        <authorList>
            <person name="Kim M.K."/>
        </authorList>
    </citation>
    <scope>NUCLEOTIDE SEQUENCE [LARGE SCALE GENOMIC DNA]</scope>
    <source>
        <strain evidence="2 3">BT328</strain>
    </source>
</reference>
<dbReference type="GO" id="GO:0016787">
    <property type="term" value="F:hydrolase activity"/>
    <property type="evidence" value="ECO:0007669"/>
    <property type="project" value="UniProtKB-KW"/>
</dbReference>